<dbReference type="Proteomes" id="UP001597119">
    <property type="component" value="Unassembled WGS sequence"/>
</dbReference>
<organism evidence="1 2">
    <name type="scientific">Halorientalis brevis</name>
    <dbReference type="NCBI Taxonomy" id="1126241"/>
    <lineage>
        <taxon>Archaea</taxon>
        <taxon>Methanobacteriati</taxon>
        <taxon>Methanobacteriota</taxon>
        <taxon>Stenosarchaea group</taxon>
        <taxon>Halobacteria</taxon>
        <taxon>Halobacteriales</taxon>
        <taxon>Haloarculaceae</taxon>
        <taxon>Halorientalis</taxon>
    </lineage>
</organism>
<comment type="caution">
    <text evidence="1">The sequence shown here is derived from an EMBL/GenBank/DDBJ whole genome shotgun (WGS) entry which is preliminary data.</text>
</comment>
<name>A0ABD6C7F7_9EURY</name>
<proteinExistence type="predicted"/>
<dbReference type="EMBL" id="JBHUDJ010000001">
    <property type="protein sequence ID" value="MFD1585734.1"/>
    <property type="molecule type" value="Genomic_DNA"/>
</dbReference>
<gene>
    <name evidence="1" type="ORF">ACFR9U_01965</name>
</gene>
<accession>A0ABD6C7F7</accession>
<sequence length="107" mass="11929">MATHAPRDADTDTVDLPPAVPSALSALTRLSWELGARIVEDGESTLHSEWTHTETPRRLSFYAATSNTVIVRVRTPVGRKRFYGATQTDLEAALPELDADPQWRRRS</sequence>
<keyword evidence="2" id="KW-1185">Reference proteome</keyword>
<evidence type="ECO:0000313" key="2">
    <source>
        <dbReference type="Proteomes" id="UP001597119"/>
    </source>
</evidence>
<dbReference type="AlphaFoldDB" id="A0ABD6C7F7"/>
<dbReference type="RefSeq" id="WP_247377219.1">
    <property type="nucleotide sequence ID" value="NZ_JALLGV010000003.1"/>
</dbReference>
<evidence type="ECO:0000313" key="1">
    <source>
        <dbReference type="EMBL" id="MFD1585734.1"/>
    </source>
</evidence>
<protein>
    <submittedName>
        <fullName evidence="1">Uncharacterized protein</fullName>
    </submittedName>
</protein>
<reference evidence="1 2" key="1">
    <citation type="journal article" date="2019" name="Int. J. Syst. Evol. Microbiol.">
        <title>The Global Catalogue of Microorganisms (GCM) 10K type strain sequencing project: providing services to taxonomists for standard genome sequencing and annotation.</title>
        <authorList>
            <consortium name="The Broad Institute Genomics Platform"/>
            <consortium name="The Broad Institute Genome Sequencing Center for Infectious Disease"/>
            <person name="Wu L."/>
            <person name="Ma J."/>
        </authorList>
    </citation>
    <scope>NUCLEOTIDE SEQUENCE [LARGE SCALE GENOMIC DNA]</scope>
    <source>
        <strain evidence="1 2">CGMCC 1.12125</strain>
    </source>
</reference>